<dbReference type="Gene3D" id="1.20.120.430">
    <property type="entry name" value="tRNA modification GTPase MnmE domain 2"/>
    <property type="match status" value="1"/>
</dbReference>
<evidence type="ECO:0000259" key="12">
    <source>
        <dbReference type="PROSITE" id="PS51709"/>
    </source>
</evidence>
<evidence type="ECO:0000313" key="14">
    <source>
        <dbReference type="Proteomes" id="UP000009232"/>
    </source>
</evidence>
<evidence type="ECO:0000256" key="7">
    <source>
        <dbReference type="ARBA" id="ARBA00022842"/>
    </source>
</evidence>
<comment type="subunit">
    <text evidence="10">Homodimer. Heterotetramer of two MnmE and two MnmG subunits.</text>
</comment>
<dbReference type="GO" id="GO:0003924">
    <property type="term" value="F:GTPase activity"/>
    <property type="evidence" value="ECO:0007669"/>
    <property type="project" value="UniProtKB-UniRule"/>
</dbReference>
<organism evidence="13 14">
    <name type="scientific">Thiomicrospira cyclica (strain DSM 14477 / JCM 11371 / ALM1)</name>
    <name type="common">Thioalkalimicrobium cyclicum</name>
    <dbReference type="NCBI Taxonomy" id="717773"/>
    <lineage>
        <taxon>Bacteria</taxon>
        <taxon>Pseudomonadati</taxon>
        <taxon>Pseudomonadota</taxon>
        <taxon>Gammaproteobacteria</taxon>
        <taxon>Thiotrichales</taxon>
        <taxon>Piscirickettsiaceae</taxon>
        <taxon>Thiomicrospira</taxon>
    </lineage>
</organism>
<dbReference type="SUPFAM" id="SSF52540">
    <property type="entry name" value="P-loop containing nucleoside triphosphate hydrolases"/>
    <property type="match status" value="1"/>
</dbReference>
<accession>F6DBL7</accession>
<feature type="binding site" evidence="10">
    <location>
        <position position="255"/>
    </location>
    <ligand>
        <name>K(+)</name>
        <dbReference type="ChEBI" id="CHEBI:29103"/>
    </ligand>
</feature>
<dbReference type="EMBL" id="CP002776">
    <property type="protein sequence ID" value="AEG32419.1"/>
    <property type="molecule type" value="Genomic_DNA"/>
</dbReference>
<dbReference type="FunFam" id="3.40.50.300:FF:001376">
    <property type="entry name" value="tRNA modification GTPase MnmE"/>
    <property type="match status" value="1"/>
</dbReference>
<dbReference type="KEGG" id="tcy:Thicy_1662"/>
<dbReference type="GO" id="GO:0046872">
    <property type="term" value="F:metal ion binding"/>
    <property type="evidence" value="ECO:0007669"/>
    <property type="project" value="UniProtKB-KW"/>
</dbReference>
<evidence type="ECO:0000313" key="13">
    <source>
        <dbReference type="EMBL" id="AEG32419.1"/>
    </source>
</evidence>
<evidence type="ECO:0000256" key="10">
    <source>
        <dbReference type="HAMAP-Rule" id="MF_00379"/>
    </source>
</evidence>
<feature type="binding site" evidence="10">
    <location>
        <position position="128"/>
    </location>
    <ligand>
        <name>(6S)-5-formyl-5,6,7,8-tetrahydrofolate</name>
        <dbReference type="ChEBI" id="CHEBI:57457"/>
    </ligand>
</feature>
<name>F6DBL7_THICA</name>
<keyword evidence="5 10" id="KW-0547">Nucleotide-binding</keyword>
<protein>
    <recommendedName>
        <fullName evidence="10">tRNA modification GTPase MnmE</fullName>
        <ecNumber evidence="10">3.6.-.-</ecNumber>
    </recommendedName>
</protein>
<dbReference type="CDD" id="cd14858">
    <property type="entry name" value="TrmE_N"/>
    <property type="match status" value="1"/>
</dbReference>
<dbReference type="NCBIfam" id="NF003661">
    <property type="entry name" value="PRK05291.1-3"/>
    <property type="match status" value="1"/>
</dbReference>
<keyword evidence="14" id="KW-1185">Reference proteome</keyword>
<dbReference type="EC" id="3.6.-.-" evidence="10"/>
<evidence type="ECO:0000256" key="8">
    <source>
        <dbReference type="ARBA" id="ARBA00022958"/>
    </source>
</evidence>
<comment type="caution">
    <text evidence="10">Lacks conserved residue(s) required for the propagation of feature annotation.</text>
</comment>
<evidence type="ECO:0000256" key="9">
    <source>
        <dbReference type="ARBA" id="ARBA00023134"/>
    </source>
</evidence>
<feature type="binding site" evidence="10">
    <location>
        <position position="32"/>
    </location>
    <ligand>
        <name>(6S)-5-formyl-5,6,7,8-tetrahydrofolate</name>
        <dbReference type="ChEBI" id="CHEBI:57457"/>
    </ligand>
</feature>
<comment type="function">
    <text evidence="10">Exhibits a very high intrinsic GTPase hydrolysis rate. Involved in the addition of a carboxymethylaminomethyl (cmnm) group at the wobble position (U34) of certain tRNAs, forming tRNA-cmnm(5)s(2)U34.</text>
</comment>
<dbReference type="NCBIfam" id="TIGR00231">
    <property type="entry name" value="small_GTP"/>
    <property type="match status" value="1"/>
</dbReference>
<dbReference type="AlphaFoldDB" id="F6DBL7"/>
<keyword evidence="4 10" id="KW-0479">Metal-binding</keyword>
<feature type="binding site" evidence="10">
    <location>
        <position position="258"/>
    </location>
    <ligand>
        <name>K(+)</name>
        <dbReference type="ChEBI" id="CHEBI:29103"/>
    </ligand>
</feature>
<dbReference type="SUPFAM" id="SSF116878">
    <property type="entry name" value="TrmE connector domain"/>
    <property type="match status" value="1"/>
</dbReference>
<sequence>MTLILTNQLKQNSDTIVALATPPGRGGVGIVRVSGPASEQIAQQMLGCLPEIKKAHYGAFYAQNGDILDQGIALRFKAPHSFTGEDVLELQGHGGPIIMQWLIEKIIALGARPARPGEFSQQAFLNDKLDLTQAEAIADIISATSAQAAKSALRSLQGDFSKAIEHMVEQLIRLRLYVEAAIDFPEEEIDFLSDSHIQQQLDLVKQQLTLVLEQAQQGALLREGMSVVILGQPNAGKSSLLNALSGEETAIVTDIAGTTRDIVKAEIHLDGMPLHILDTAGLRDTHDAVEQIGIARAWQAIEQANHVLVMVQAGDDIDPKDQAIIAQLPKNLSVTLIKNKIDLIKAQPSITKTAMGYEIALSAKHKQGLSLLIEHLKSIMGYKQTNESVFLARKRHLVALDKAQQHLSLAQTQLDLGAGELLAEDLRIAQDALSEITGRFTSDDLLGRIFSSFCIGK</sequence>
<keyword evidence="6 10" id="KW-0378">Hydrolase</keyword>
<dbReference type="InterPro" id="IPR027266">
    <property type="entry name" value="TrmE/GcvT-like"/>
</dbReference>
<reference evidence="13 14" key="1">
    <citation type="submission" date="2011-05" db="EMBL/GenBank/DDBJ databases">
        <title>Complete sequence of Thioalkalimicrobium cyclicum ALM1.</title>
        <authorList>
            <consortium name="US DOE Joint Genome Institute"/>
            <person name="Lucas S."/>
            <person name="Han J."/>
            <person name="Lapidus A."/>
            <person name="Cheng J.-F."/>
            <person name="Goodwin L."/>
            <person name="Pitluck S."/>
            <person name="Peters L."/>
            <person name="Mikhailova N."/>
            <person name="Davenport K."/>
            <person name="Han C."/>
            <person name="Tapia R."/>
            <person name="Land M."/>
            <person name="Hauser L."/>
            <person name="Kyrpides N."/>
            <person name="Ivanova N."/>
            <person name="Pagani I."/>
            <person name="Kappler U."/>
            <person name="Woyke T."/>
        </authorList>
    </citation>
    <scope>NUCLEOTIDE SEQUENCE [LARGE SCALE GENOMIC DNA]</scope>
    <source>
        <strain evidence="14">DSM 14477 / JCM 11371 / ALM1</strain>
    </source>
</reference>
<gene>
    <name evidence="10" type="primary">mnmE</name>
    <name evidence="10" type="synonym">trmE</name>
    <name evidence="13" type="ordered locus">Thicy_1662</name>
</gene>
<dbReference type="Gene3D" id="3.30.1360.120">
    <property type="entry name" value="Probable tRNA modification gtpase trme, domain 1"/>
    <property type="match status" value="1"/>
</dbReference>
<dbReference type="HOGENOM" id="CLU_019624_4_1_6"/>
<keyword evidence="8 10" id="KW-0630">Potassium</keyword>
<feature type="binding site" evidence="10">
    <location>
        <begin position="278"/>
        <end position="281"/>
    </location>
    <ligand>
        <name>GTP</name>
        <dbReference type="ChEBI" id="CHEBI:37565"/>
    </ligand>
</feature>
<dbReference type="OrthoDB" id="9805918at2"/>
<keyword evidence="9 10" id="KW-0342">GTP-binding</keyword>
<dbReference type="HAMAP" id="MF_00379">
    <property type="entry name" value="GTPase_MnmE"/>
    <property type="match status" value="1"/>
</dbReference>
<dbReference type="Pfam" id="PF12631">
    <property type="entry name" value="MnmE_helical"/>
    <property type="match status" value="1"/>
</dbReference>
<dbReference type="InterPro" id="IPR005225">
    <property type="entry name" value="Small_GTP-bd"/>
</dbReference>
<evidence type="ECO:0000256" key="6">
    <source>
        <dbReference type="ARBA" id="ARBA00022801"/>
    </source>
</evidence>
<dbReference type="Pfam" id="PF01926">
    <property type="entry name" value="MMR_HSR1"/>
    <property type="match status" value="1"/>
</dbReference>
<feature type="binding site" evidence="10">
    <location>
        <position position="89"/>
    </location>
    <ligand>
        <name>(6S)-5-formyl-5,6,7,8-tetrahydrofolate</name>
        <dbReference type="ChEBI" id="CHEBI:57457"/>
    </ligand>
</feature>
<dbReference type="InterPro" id="IPR004520">
    <property type="entry name" value="GTPase_MnmE"/>
</dbReference>
<evidence type="ECO:0000256" key="4">
    <source>
        <dbReference type="ARBA" id="ARBA00022723"/>
    </source>
</evidence>
<feature type="binding site" evidence="10">
    <location>
        <begin position="253"/>
        <end position="259"/>
    </location>
    <ligand>
        <name>GTP</name>
        <dbReference type="ChEBI" id="CHEBI:37565"/>
    </ligand>
</feature>
<dbReference type="Proteomes" id="UP000009232">
    <property type="component" value="Chromosome"/>
</dbReference>
<dbReference type="RefSeq" id="WP_013836188.1">
    <property type="nucleotide sequence ID" value="NC_015581.1"/>
</dbReference>
<proteinExistence type="inferred from homology"/>
<dbReference type="InterPro" id="IPR018948">
    <property type="entry name" value="GTP-bd_TrmE_N"/>
</dbReference>
<dbReference type="GO" id="GO:0030488">
    <property type="term" value="P:tRNA methylation"/>
    <property type="evidence" value="ECO:0007669"/>
    <property type="project" value="TreeGrafter"/>
</dbReference>
<feature type="domain" description="TrmE-type G" evidence="12">
    <location>
        <begin position="224"/>
        <end position="381"/>
    </location>
</feature>
<dbReference type="NCBIfam" id="TIGR00450">
    <property type="entry name" value="mnmE_trmE_thdF"/>
    <property type="match status" value="1"/>
</dbReference>
<evidence type="ECO:0000256" key="5">
    <source>
        <dbReference type="ARBA" id="ARBA00022741"/>
    </source>
</evidence>
<dbReference type="eggNOG" id="COG0486">
    <property type="taxonomic scope" value="Bacteria"/>
</dbReference>
<evidence type="ECO:0000256" key="3">
    <source>
        <dbReference type="ARBA" id="ARBA00022694"/>
    </source>
</evidence>
<dbReference type="InterPro" id="IPR031168">
    <property type="entry name" value="G_TrmE"/>
</dbReference>
<keyword evidence="2 10" id="KW-0963">Cytoplasm</keyword>
<dbReference type="GO" id="GO:0005525">
    <property type="term" value="F:GTP binding"/>
    <property type="evidence" value="ECO:0007669"/>
    <property type="project" value="UniProtKB-UniRule"/>
</dbReference>
<dbReference type="CDD" id="cd04164">
    <property type="entry name" value="trmE"/>
    <property type="match status" value="1"/>
</dbReference>
<dbReference type="Gene3D" id="3.40.50.300">
    <property type="entry name" value="P-loop containing nucleotide triphosphate hydrolases"/>
    <property type="match status" value="1"/>
</dbReference>
<feature type="binding site" evidence="10">
    <location>
        <begin position="234"/>
        <end position="239"/>
    </location>
    <ligand>
        <name>GTP</name>
        <dbReference type="ChEBI" id="CHEBI:37565"/>
    </ligand>
</feature>
<evidence type="ECO:0000256" key="2">
    <source>
        <dbReference type="ARBA" id="ARBA00022490"/>
    </source>
</evidence>
<dbReference type="GO" id="GO:0002098">
    <property type="term" value="P:tRNA wobble uridine modification"/>
    <property type="evidence" value="ECO:0007669"/>
    <property type="project" value="TreeGrafter"/>
</dbReference>
<dbReference type="InterPro" id="IPR027368">
    <property type="entry name" value="MnmE_dom2"/>
</dbReference>
<dbReference type="STRING" id="717773.Thicy_1662"/>
<evidence type="ECO:0000256" key="11">
    <source>
        <dbReference type="RuleBase" id="RU003313"/>
    </source>
</evidence>
<keyword evidence="3 10" id="KW-0819">tRNA processing</keyword>
<dbReference type="PROSITE" id="PS51709">
    <property type="entry name" value="G_TRME"/>
    <property type="match status" value="1"/>
</dbReference>
<feature type="binding site" evidence="10">
    <location>
        <position position="253"/>
    </location>
    <ligand>
        <name>K(+)</name>
        <dbReference type="ChEBI" id="CHEBI:29103"/>
    </ligand>
</feature>
<dbReference type="InterPro" id="IPR027417">
    <property type="entry name" value="P-loop_NTPase"/>
</dbReference>
<comment type="subcellular location">
    <subcellularLocation>
        <location evidence="10">Cytoplasm</location>
    </subcellularLocation>
</comment>
<dbReference type="GO" id="GO:0005829">
    <property type="term" value="C:cytosol"/>
    <property type="evidence" value="ECO:0007669"/>
    <property type="project" value="TreeGrafter"/>
</dbReference>
<comment type="cofactor">
    <cofactor evidence="10">
        <name>K(+)</name>
        <dbReference type="ChEBI" id="CHEBI:29103"/>
    </cofactor>
    <text evidence="10">Binds 1 potassium ion per subunit.</text>
</comment>
<dbReference type="Pfam" id="PF10396">
    <property type="entry name" value="TrmE_N"/>
    <property type="match status" value="1"/>
</dbReference>
<dbReference type="PANTHER" id="PTHR42714:SF2">
    <property type="entry name" value="TRNA MODIFICATION GTPASE GTPBP3, MITOCHONDRIAL"/>
    <property type="match status" value="1"/>
</dbReference>
<feature type="binding site" evidence="10">
    <location>
        <position position="457"/>
    </location>
    <ligand>
        <name>(6S)-5-formyl-5,6,7,8-tetrahydrofolate</name>
        <dbReference type="ChEBI" id="CHEBI:57457"/>
    </ligand>
</feature>
<evidence type="ECO:0000256" key="1">
    <source>
        <dbReference type="ARBA" id="ARBA00011043"/>
    </source>
</evidence>
<dbReference type="InterPro" id="IPR025867">
    <property type="entry name" value="MnmE_helical"/>
</dbReference>
<keyword evidence="7 10" id="KW-0460">Magnesium</keyword>
<feature type="binding site" evidence="10">
    <location>
        <position position="238"/>
    </location>
    <ligand>
        <name>Mg(2+)</name>
        <dbReference type="ChEBI" id="CHEBI:18420"/>
    </ligand>
</feature>
<comment type="similarity">
    <text evidence="1 10 11">Belongs to the TRAFAC class TrmE-Era-EngA-EngB-Septin-like GTPase superfamily. TrmE GTPase family.</text>
</comment>
<dbReference type="InterPro" id="IPR006073">
    <property type="entry name" value="GTP-bd"/>
</dbReference>
<feature type="binding site" evidence="10">
    <location>
        <position position="259"/>
    </location>
    <ligand>
        <name>Mg(2+)</name>
        <dbReference type="ChEBI" id="CHEBI:18420"/>
    </ligand>
</feature>
<feature type="binding site" evidence="10">
    <location>
        <position position="234"/>
    </location>
    <ligand>
        <name>K(+)</name>
        <dbReference type="ChEBI" id="CHEBI:29103"/>
    </ligand>
</feature>
<dbReference type="PRINTS" id="PR00449">
    <property type="entry name" value="RASTRNSFRMNG"/>
</dbReference>
<dbReference type="PANTHER" id="PTHR42714">
    <property type="entry name" value="TRNA MODIFICATION GTPASE GTPBP3"/>
    <property type="match status" value="1"/>
</dbReference>